<evidence type="ECO:0000256" key="1">
    <source>
        <dbReference type="ARBA" id="ARBA00022854"/>
    </source>
</evidence>
<keyword evidence="1" id="KW-0960">Knottin</keyword>
<proteinExistence type="predicted"/>
<keyword evidence="6" id="KW-1185">Reference proteome</keyword>
<evidence type="ECO:0000256" key="3">
    <source>
        <dbReference type="SAM" id="SignalP"/>
    </source>
</evidence>
<feature type="chain" id="PRO_5043482937" description="Albumin I chain a domain-containing protein" evidence="3">
    <location>
        <begin position="27"/>
        <end position="93"/>
    </location>
</feature>
<evidence type="ECO:0000256" key="2">
    <source>
        <dbReference type="ARBA" id="ARBA00023157"/>
    </source>
</evidence>
<evidence type="ECO:0000259" key="4">
    <source>
        <dbReference type="Pfam" id="PF16720"/>
    </source>
</evidence>
<keyword evidence="2" id="KW-1015">Disulfide bond</keyword>
<dbReference type="InterPro" id="IPR032000">
    <property type="entry name" value="Albumin_I_a"/>
</dbReference>
<dbReference type="Pfam" id="PF16720">
    <property type="entry name" value="Albumin_I_a"/>
    <property type="match status" value="1"/>
</dbReference>
<dbReference type="EMBL" id="OX451735">
    <property type="protein sequence ID" value="CAI8594300.1"/>
    <property type="molecule type" value="Genomic_DNA"/>
</dbReference>
<reference evidence="5 6" key="1">
    <citation type="submission" date="2023-01" db="EMBL/GenBank/DDBJ databases">
        <authorList>
            <person name="Kreplak J."/>
        </authorList>
    </citation>
    <scope>NUCLEOTIDE SEQUENCE [LARGE SCALE GENOMIC DNA]</scope>
</reference>
<gene>
    <name evidence="5" type="ORF">VFH_I134480</name>
</gene>
<sequence>MAYLKLASLVVLFATFGMFLTKNAEAEFSSTIDEHPNLCESDADCEKKGSGKYCGHYPNPDIEYGWCFASRSEAEDVFSKITPKDLLKNIAGA</sequence>
<organism evidence="5 6">
    <name type="scientific">Vicia faba</name>
    <name type="common">Broad bean</name>
    <name type="synonym">Faba vulgaris</name>
    <dbReference type="NCBI Taxonomy" id="3906"/>
    <lineage>
        <taxon>Eukaryota</taxon>
        <taxon>Viridiplantae</taxon>
        <taxon>Streptophyta</taxon>
        <taxon>Embryophyta</taxon>
        <taxon>Tracheophyta</taxon>
        <taxon>Spermatophyta</taxon>
        <taxon>Magnoliopsida</taxon>
        <taxon>eudicotyledons</taxon>
        <taxon>Gunneridae</taxon>
        <taxon>Pentapetalae</taxon>
        <taxon>rosids</taxon>
        <taxon>fabids</taxon>
        <taxon>Fabales</taxon>
        <taxon>Fabaceae</taxon>
        <taxon>Papilionoideae</taxon>
        <taxon>50 kb inversion clade</taxon>
        <taxon>NPAAA clade</taxon>
        <taxon>Hologalegina</taxon>
        <taxon>IRL clade</taxon>
        <taxon>Fabeae</taxon>
        <taxon>Vicia</taxon>
    </lineage>
</organism>
<accession>A0AAV0ZD25</accession>
<keyword evidence="3" id="KW-0732">Signal</keyword>
<feature type="signal peptide" evidence="3">
    <location>
        <begin position="1"/>
        <end position="26"/>
    </location>
</feature>
<dbReference type="Proteomes" id="UP001157006">
    <property type="component" value="Chromosome 1S"/>
</dbReference>
<name>A0AAV0ZD25_VICFA</name>
<evidence type="ECO:0000313" key="5">
    <source>
        <dbReference type="EMBL" id="CAI8594300.1"/>
    </source>
</evidence>
<protein>
    <recommendedName>
        <fullName evidence="4">Albumin I chain a domain-containing protein</fullName>
    </recommendedName>
</protein>
<evidence type="ECO:0000313" key="6">
    <source>
        <dbReference type="Proteomes" id="UP001157006"/>
    </source>
</evidence>
<feature type="domain" description="Albumin I chain a" evidence="4">
    <location>
        <begin position="34"/>
        <end position="80"/>
    </location>
</feature>
<dbReference type="AlphaFoldDB" id="A0AAV0ZD25"/>